<dbReference type="GO" id="GO:0016020">
    <property type="term" value="C:membrane"/>
    <property type="evidence" value="ECO:0007669"/>
    <property type="project" value="InterPro"/>
</dbReference>
<dbReference type="Gene3D" id="3.30.565.10">
    <property type="entry name" value="Histidine kinase-like ATPase, C-terminal domain"/>
    <property type="match status" value="1"/>
</dbReference>
<evidence type="ECO:0000256" key="1">
    <source>
        <dbReference type="ARBA" id="ARBA00000085"/>
    </source>
</evidence>
<dbReference type="SUPFAM" id="SSF55781">
    <property type="entry name" value="GAF domain-like"/>
    <property type="match status" value="1"/>
</dbReference>
<keyword evidence="9" id="KW-0472">Membrane</keyword>
<protein>
    <recommendedName>
        <fullName evidence="2">histidine kinase</fullName>
        <ecNumber evidence="2">2.7.13.3</ecNumber>
    </recommendedName>
</protein>
<feature type="transmembrane region" description="Helical" evidence="9">
    <location>
        <begin position="45"/>
        <end position="63"/>
    </location>
</feature>
<keyword evidence="5" id="KW-0547">Nucleotide-binding</keyword>
<dbReference type="AlphaFoldDB" id="A0A3E0H4Y7"/>
<evidence type="ECO:0000256" key="3">
    <source>
        <dbReference type="ARBA" id="ARBA00022553"/>
    </source>
</evidence>
<evidence type="ECO:0000256" key="6">
    <source>
        <dbReference type="ARBA" id="ARBA00022777"/>
    </source>
</evidence>
<organism evidence="11 12">
    <name type="scientific">Kutzneria buriramensis</name>
    <dbReference type="NCBI Taxonomy" id="1045776"/>
    <lineage>
        <taxon>Bacteria</taxon>
        <taxon>Bacillati</taxon>
        <taxon>Actinomycetota</taxon>
        <taxon>Actinomycetes</taxon>
        <taxon>Pseudonocardiales</taxon>
        <taxon>Pseudonocardiaceae</taxon>
        <taxon>Kutzneria</taxon>
    </lineage>
</organism>
<dbReference type="GO" id="GO:0046983">
    <property type="term" value="F:protein dimerization activity"/>
    <property type="evidence" value="ECO:0007669"/>
    <property type="project" value="InterPro"/>
</dbReference>
<dbReference type="SMART" id="SM00387">
    <property type="entry name" value="HATPase_c"/>
    <property type="match status" value="1"/>
</dbReference>
<sequence>MSARTREIDLATGLAAVLVLGAVALAVIYGWRTPPGVVPTFRWEGVQLAIETVCFSMAAVALVTRRAGRVIAWVLLLRGVGVLVFLAMLALMAWHGGTVELGLLALGLSASNWVSITLAVWLPDGRLPGRGWRWYVGGVAAFALVDVFLSSSTASTVYGVPNPVVGWLPLAAGYPYVTPYVVIAFVLVSGLSVAFRRMNPVQRRQAGLLIPMYVLWEGECVLWTFNVLPAGPRFALAYVMTVLWPVVLVTVIARDRVSRLDLAARRATVVAVLAVPIGAAVAFLPPEATVVAVLATLAGTLLVPLSRWVGAGVDRLIYGRRATPYAAARSLTGRLRDSLAPAEVPAVICDLVVDTLRFPFASMHAGDRLLAQAGTPAGVEPLVFELRHQGRLVGRLLVEPRQEWGGVDDADLGILQSLADQAALAVQLSERAAELAASRARIVQAQDTARRRIERSLHDGIQQELVALVARLRLVRNQARRGMGIDTELTGIQDDAYRIIDGLRELAHGIHPPVLTDRGLLAAVESTARRLPIPIAIDAPELGRFPTDIEESAFFLVSEALTNVLKHADARQVTIRLAGGGDRLEIEVGDDGVGCADGYRGGSGLTEMRDRVDTVGGHLVIEPRPGGGTMVRAVLPHRRRETTNA</sequence>
<dbReference type="InterPro" id="IPR011712">
    <property type="entry name" value="Sig_transdc_His_kin_sub3_dim/P"/>
</dbReference>
<keyword evidence="6 11" id="KW-0418">Kinase</keyword>
<dbReference type="InterPro" id="IPR029016">
    <property type="entry name" value="GAF-like_dom_sf"/>
</dbReference>
<reference evidence="11 12" key="1">
    <citation type="submission" date="2018-08" db="EMBL/GenBank/DDBJ databases">
        <title>Genomic Encyclopedia of Archaeal and Bacterial Type Strains, Phase II (KMG-II): from individual species to whole genera.</title>
        <authorList>
            <person name="Goeker M."/>
        </authorList>
    </citation>
    <scope>NUCLEOTIDE SEQUENCE [LARGE SCALE GENOMIC DNA]</scope>
    <source>
        <strain evidence="11 12">DSM 45791</strain>
    </source>
</reference>
<dbReference type="InterPro" id="IPR036890">
    <property type="entry name" value="HATPase_C_sf"/>
</dbReference>
<feature type="transmembrane region" description="Helical" evidence="9">
    <location>
        <begin position="70"/>
        <end position="95"/>
    </location>
</feature>
<evidence type="ECO:0000256" key="8">
    <source>
        <dbReference type="ARBA" id="ARBA00023012"/>
    </source>
</evidence>
<evidence type="ECO:0000259" key="10">
    <source>
        <dbReference type="SMART" id="SM00387"/>
    </source>
</evidence>
<comment type="caution">
    <text evidence="11">The sequence shown here is derived from an EMBL/GenBank/DDBJ whole genome shotgun (WGS) entry which is preliminary data.</text>
</comment>
<evidence type="ECO:0000256" key="2">
    <source>
        <dbReference type="ARBA" id="ARBA00012438"/>
    </source>
</evidence>
<feature type="transmembrane region" description="Helical" evidence="9">
    <location>
        <begin position="234"/>
        <end position="253"/>
    </location>
</feature>
<keyword evidence="3" id="KW-0597">Phosphoprotein</keyword>
<dbReference type="EMBL" id="QUNO01000015">
    <property type="protein sequence ID" value="REH37237.1"/>
    <property type="molecule type" value="Genomic_DNA"/>
</dbReference>
<dbReference type="OrthoDB" id="227596at2"/>
<keyword evidence="9" id="KW-1133">Transmembrane helix</keyword>
<dbReference type="EC" id="2.7.13.3" evidence="2"/>
<evidence type="ECO:0000256" key="7">
    <source>
        <dbReference type="ARBA" id="ARBA00022840"/>
    </source>
</evidence>
<dbReference type="SUPFAM" id="SSF55874">
    <property type="entry name" value="ATPase domain of HSP90 chaperone/DNA topoisomerase II/histidine kinase"/>
    <property type="match status" value="1"/>
</dbReference>
<dbReference type="CDD" id="cd16917">
    <property type="entry name" value="HATPase_UhpB-NarQ-NarX-like"/>
    <property type="match status" value="1"/>
</dbReference>
<accession>A0A3E0H4Y7</accession>
<evidence type="ECO:0000313" key="11">
    <source>
        <dbReference type="EMBL" id="REH37237.1"/>
    </source>
</evidence>
<dbReference type="PANTHER" id="PTHR24421">
    <property type="entry name" value="NITRATE/NITRITE SENSOR PROTEIN NARX-RELATED"/>
    <property type="match status" value="1"/>
</dbReference>
<comment type="catalytic activity">
    <reaction evidence="1">
        <text>ATP + protein L-histidine = ADP + protein N-phospho-L-histidine.</text>
        <dbReference type="EC" id="2.7.13.3"/>
    </reaction>
</comment>
<dbReference type="Proteomes" id="UP000256269">
    <property type="component" value="Unassembled WGS sequence"/>
</dbReference>
<feature type="transmembrane region" description="Helical" evidence="9">
    <location>
        <begin position="134"/>
        <end position="154"/>
    </location>
</feature>
<proteinExistence type="predicted"/>
<feature type="transmembrane region" description="Helical" evidence="9">
    <location>
        <begin position="174"/>
        <end position="195"/>
    </location>
</feature>
<feature type="transmembrane region" description="Helical" evidence="9">
    <location>
        <begin position="265"/>
        <end position="284"/>
    </location>
</feature>
<keyword evidence="8" id="KW-0902">Two-component regulatory system</keyword>
<keyword evidence="12" id="KW-1185">Reference proteome</keyword>
<feature type="transmembrane region" description="Helical" evidence="9">
    <location>
        <begin position="101"/>
        <end position="122"/>
    </location>
</feature>
<evidence type="ECO:0000256" key="5">
    <source>
        <dbReference type="ARBA" id="ARBA00022741"/>
    </source>
</evidence>
<keyword evidence="9" id="KW-0812">Transmembrane</keyword>
<dbReference type="GO" id="GO:0005524">
    <property type="term" value="F:ATP binding"/>
    <property type="evidence" value="ECO:0007669"/>
    <property type="project" value="UniProtKB-KW"/>
</dbReference>
<keyword evidence="7" id="KW-0067">ATP-binding</keyword>
<feature type="transmembrane region" description="Helical" evidence="9">
    <location>
        <begin position="290"/>
        <end position="310"/>
    </location>
</feature>
<dbReference type="InterPro" id="IPR050482">
    <property type="entry name" value="Sensor_HK_TwoCompSys"/>
</dbReference>
<feature type="transmembrane region" description="Helical" evidence="9">
    <location>
        <begin position="207"/>
        <end position="228"/>
    </location>
</feature>
<dbReference type="RefSeq" id="WP_116179372.1">
    <property type="nucleotide sequence ID" value="NZ_CP144375.1"/>
</dbReference>
<evidence type="ECO:0000256" key="4">
    <source>
        <dbReference type="ARBA" id="ARBA00022679"/>
    </source>
</evidence>
<dbReference type="Pfam" id="PF07730">
    <property type="entry name" value="HisKA_3"/>
    <property type="match status" value="1"/>
</dbReference>
<keyword evidence="4" id="KW-0808">Transferase</keyword>
<dbReference type="Pfam" id="PF02518">
    <property type="entry name" value="HATPase_c"/>
    <property type="match status" value="1"/>
</dbReference>
<dbReference type="GO" id="GO:0000155">
    <property type="term" value="F:phosphorelay sensor kinase activity"/>
    <property type="evidence" value="ECO:0007669"/>
    <property type="project" value="InterPro"/>
</dbReference>
<name>A0A3E0H4Y7_9PSEU</name>
<feature type="domain" description="Histidine kinase/HSP90-like ATPase" evidence="10">
    <location>
        <begin position="548"/>
        <end position="639"/>
    </location>
</feature>
<evidence type="ECO:0000256" key="9">
    <source>
        <dbReference type="SAM" id="Phobius"/>
    </source>
</evidence>
<dbReference type="Gene3D" id="3.30.450.40">
    <property type="match status" value="1"/>
</dbReference>
<gene>
    <name evidence="11" type="ORF">BCF44_115241</name>
</gene>
<evidence type="ECO:0000313" key="12">
    <source>
        <dbReference type="Proteomes" id="UP000256269"/>
    </source>
</evidence>
<dbReference type="PANTHER" id="PTHR24421:SF10">
    <property type="entry name" value="NITRATE_NITRITE SENSOR PROTEIN NARQ"/>
    <property type="match status" value="1"/>
</dbReference>
<dbReference type="InterPro" id="IPR003594">
    <property type="entry name" value="HATPase_dom"/>
</dbReference>